<dbReference type="CDD" id="cd00449">
    <property type="entry name" value="PLPDE_IV"/>
    <property type="match status" value="1"/>
</dbReference>
<dbReference type="PROSITE" id="PS00770">
    <property type="entry name" value="AA_TRANSFER_CLASS_4"/>
    <property type="match status" value="1"/>
</dbReference>
<name>B7IH08_THEAB</name>
<protein>
    <submittedName>
        <fullName evidence="6">Branched-chain amino acid aminotransferase 1</fullName>
    </submittedName>
</protein>
<gene>
    <name evidence="6" type="ordered locus">THA_913</name>
</gene>
<evidence type="ECO:0000313" key="6">
    <source>
        <dbReference type="EMBL" id="ACJ75372.1"/>
    </source>
</evidence>
<dbReference type="Gene3D" id="3.20.10.10">
    <property type="entry name" value="D-amino Acid Aminotransferase, subunit A, domain 2"/>
    <property type="match status" value="1"/>
</dbReference>
<dbReference type="PANTHER" id="PTHR42743:SF4">
    <property type="entry name" value="BRANCHED-CHAIN-AMINO-ACID AMINOTRANSFERASE-RELATED"/>
    <property type="match status" value="1"/>
</dbReference>
<dbReference type="STRING" id="484019.THA_913"/>
<evidence type="ECO:0000256" key="4">
    <source>
        <dbReference type="RuleBase" id="RU004106"/>
    </source>
</evidence>
<dbReference type="GO" id="GO:0008652">
    <property type="term" value="P:amino acid biosynthetic process"/>
    <property type="evidence" value="ECO:0007669"/>
    <property type="project" value="UniProtKB-ARBA"/>
</dbReference>
<evidence type="ECO:0000256" key="5">
    <source>
        <dbReference type="RuleBase" id="RU004516"/>
    </source>
</evidence>
<keyword evidence="7" id="KW-1185">Reference proteome</keyword>
<dbReference type="SUPFAM" id="SSF56752">
    <property type="entry name" value="D-aminoacid aminotransferase-like PLP-dependent enzymes"/>
    <property type="match status" value="1"/>
</dbReference>
<dbReference type="Proteomes" id="UP000002453">
    <property type="component" value="Chromosome"/>
</dbReference>
<evidence type="ECO:0000256" key="1">
    <source>
        <dbReference type="ARBA" id="ARBA00001933"/>
    </source>
</evidence>
<dbReference type="HOGENOM" id="CLU_020844_3_0_0"/>
<dbReference type="eggNOG" id="COG0115">
    <property type="taxonomic scope" value="Bacteria"/>
</dbReference>
<reference evidence="6 7" key="1">
    <citation type="journal article" date="2009" name="J. Bacteriol.">
        <title>The genome of Thermosipho africanus TCF52B: lateral genetic connections to the Firmicutes and Archaea.</title>
        <authorList>
            <person name="Nesboe C.L."/>
            <person name="Bapteste E."/>
            <person name="Curtis B."/>
            <person name="Dahle H."/>
            <person name="Lopez P."/>
            <person name="Macleod D."/>
            <person name="Dlutek M."/>
            <person name="Bowman S."/>
            <person name="Zhaxybayeva O."/>
            <person name="Birkeland N.-K."/>
            <person name="Doolittle W.F."/>
        </authorList>
    </citation>
    <scope>NUCLEOTIDE SEQUENCE [LARGE SCALE GENOMIC DNA]</scope>
    <source>
        <strain evidence="6 7">TCF52B</strain>
    </source>
</reference>
<dbReference type="GO" id="GO:0008483">
    <property type="term" value="F:transaminase activity"/>
    <property type="evidence" value="ECO:0007669"/>
    <property type="project" value="UniProtKB-KW"/>
</dbReference>
<dbReference type="InterPro" id="IPR043132">
    <property type="entry name" value="BCAT-like_C"/>
</dbReference>
<dbReference type="Gene3D" id="3.30.470.10">
    <property type="match status" value="1"/>
</dbReference>
<dbReference type="InterPro" id="IPR018300">
    <property type="entry name" value="Aminotrans_IV_CS"/>
</dbReference>
<dbReference type="GO" id="GO:0046394">
    <property type="term" value="P:carboxylic acid biosynthetic process"/>
    <property type="evidence" value="ECO:0007669"/>
    <property type="project" value="UniProtKB-ARBA"/>
</dbReference>
<dbReference type="InterPro" id="IPR036038">
    <property type="entry name" value="Aminotransferase-like"/>
</dbReference>
<accession>B7IH08</accession>
<sequence length="246" mass="28012">MNERSLIDNILNGIVVYETVRIYDGKPLAVKEHYKRLINSLSYLGREDEVSLNDFEKEIERNISFDRVKIYAIVSDKVELYSVGENILTKRIESIKIDISNVRHADPSSIPPNFKSLSRADVFLARQNKGDNYDVILLGQKGQVCEGSFSNVFLIKDGKVITPSLESGILEGITRTFVIDMLKESGYTVEEKIVEVKELFYADEIFLTHTSMGIVPVNYLGKFSLKTEISEKLSRMFEEYLHAKIG</sequence>
<dbReference type="AlphaFoldDB" id="B7IH08"/>
<dbReference type="EMBL" id="CP001185">
    <property type="protein sequence ID" value="ACJ75372.1"/>
    <property type="molecule type" value="Genomic_DNA"/>
</dbReference>
<dbReference type="Pfam" id="PF01063">
    <property type="entry name" value="Aminotran_4"/>
    <property type="match status" value="1"/>
</dbReference>
<dbReference type="OrthoDB" id="9805628at2"/>
<dbReference type="FunFam" id="3.20.10.10:FF:000002">
    <property type="entry name" value="D-alanine aminotransferase"/>
    <property type="match status" value="1"/>
</dbReference>
<dbReference type="RefSeq" id="WP_004100791.1">
    <property type="nucleotide sequence ID" value="NC_011653.1"/>
</dbReference>
<dbReference type="KEGG" id="taf:THA_913"/>
<keyword evidence="3 5" id="KW-0663">Pyridoxal phosphate</keyword>
<keyword evidence="6" id="KW-0808">Transferase</keyword>
<evidence type="ECO:0000256" key="2">
    <source>
        <dbReference type="ARBA" id="ARBA00009320"/>
    </source>
</evidence>
<dbReference type="InterPro" id="IPR050571">
    <property type="entry name" value="Class-IV_PLP-Dep_Aminotrnsfr"/>
</dbReference>
<evidence type="ECO:0000313" key="7">
    <source>
        <dbReference type="Proteomes" id="UP000002453"/>
    </source>
</evidence>
<organism evidence="6 7">
    <name type="scientific">Thermosipho africanus (strain TCF52B)</name>
    <dbReference type="NCBI Taxonomy" id="484019"/>
    <lineage>
        <taxon>Bacteria</taxon>
        <taxon>Thermotogati</taxon>
        <taxon>Thermotogota</taxon>
        <taxon>Thermotogae</taxon>
        <taxon>Thermotogales</taxon>
        <taxon>Fervidobacteriaceae</taxon>
        <taxon>Thermosipho</taxon>
    </lineage>
</organism>
<dbReference type="InterPro" id="IPR043131">
    <property type="entry name" value="BCAT-like_N"/>
</dbReference>
<comment type="cofactor">
    <cofactor evidence="1 5">
        <name>pyridoxal 5'-phosphate</name>
        <dbReference type="ChEBI" id="CHEBI:597326"/>
    </cofactor>
</comment>
<comment type="similarity">
    <text evidence="2 4">Belongs to the class-IV pyridoxal-phosphate-dependent aminotransferase family.</text>
</comment>
<dbReference type="InterPro" id="IPR001544">
    <property type="entry name" value="Aminotrans_IV"/>
</dbReference>
<dbReference type="PANTHER" id="PTHR42743">
    <property type="entry name" value="AMINO-ACID AMINOTRANSFERASE"/>
    <property type="match status" value="1"/>
</dbReference>
<evidence type="ECO:0000256" key="3">
    <source>
        <dbReference type="ARBA" id="ARBA00022898"/>
    </source>
</evidence>
<keyword evidence="6" id="KW-0032">Aminotransferase</keyword>
<proteinExistence type="inferred from homology"/>